<dbReference type="Proteomes" id="UP001487740">
    <property type="component" value="Unassembled WGS sequence"/>
</dbReference>
<evidence type="ECO:0000259" key="7">
    <source>
        <dbReference type="PROSITE" id="PS50240"/>
    </source>
</evidence>
<dbReference type="PROSITE" id="PS50240">
    <property type="entry name" value="TRYPSIN_DOM"/>
    <property type="match status" value="1"/>
</dbReference>
<dbReference type="Gene3D" id="2.40.10.10">
    <property type="entry name" value="Trypsin-like serine proteases"/>
    <property type="match status" value="1"/>
</dbReference>
<accession>A0AAW0UR46</accession>
<proteinExistence type="inferred from homology"/>
<dbReference type="GO" id="GO:0004252">
    <property type="term" value="F:serine-type endopeptidase activity"/>
    <property type="evidence" value="ECO:0007669"/>
    <property type="project" value="InterPro"/>
</dbReference>
<dbReference type="CDD" id="cd00190">
    <property type="entry name" value="Tryp_SPc"/>
    <property type="match status" value="1"/>
</dbReference>
<dbReference type="GO" id="GO:0006508">
    <property type="term" value="P:proteolysis"/>
    <property type="evidence" value="ECO:0007669"/>
    <property type="project" value="InterPro"/>
</dbReference>
<dbReference type="InterPro" id="IPR051487">
    <property type="entry name" value="Ser/Thr_Proteases_Immune/Dev"/>
</dbReference>
<dbReference type="SUPFAM" id="SSF50494">
    <property type="entry name" value="Trypsin-like serine proteases"/>
    <property type="match status" value="1"/>
</dbReference>
<keyword evidence="3" id="KW-1015">Disulfide bond</keyword>
<reference evidence="8 9" key="1">
    <citation type="submission" date="2023-03" db="EMBL/GenBank/DDBJ databases">
        <title>High-quality genome of Scylla paramamosain provides insights in environmental adaptation.</title>
        <authorList>
            <person name="Zhang L."/>
        </authorList>
    </citation>
    <scope>NUCLEOTIDE SEQUENCE [LARGE SCALE GENOMIC DNA]</scope>
    <source>
        <strain evidence="8">LZ_2023a</strain>
        <tissue evidence="8">Muscle</tissue>
    </source>
</reference>
<dbReference type="EMBL" id="JARAKH010000008">
    <property type="protein sequence ID" value="KAK8401481.1"/>
    <property type="molecule type" value="Genomic_DNA"/>
</dbReference>
<keyword evidence="6" id="KW-0812">Transmembrane</keyword>
<evidence type="ECO:0000256" key="2">
    <source>
        <dbReference type="ARBA" id="ARBA00022525"/>
    </source>
</evidence>
<name>A0AAW0UR46_SCYPA</name>
<protein>
    <recommendedName>
        <fullName evidence="7">Peptidase S1 domain-containing protein</fullName>
    </recommendedName>
</protein>
<dbReference type="SMART" id="SM00020">
    <property type="entry name" value="Tryp_SPc"/>
    <property type="match status" value="1"/>
</dbReference>
<dbReference type="FunFam" id="2.40.10.10:FF:000038">
    <property type="entry name" value="Serine protease"/>
    <property type="match status" value="1"/>
</dbReference>
<organism evidence="8 9">
    <name type="scientific">Scylla paramamosain</name>
    <name type="common">Mud crab</name>
    <dbReference type="NCBI Taxonomy" id="85552"/>
    <lineage>
        <taxon>Eukaryota</taxon>
        <taxon>Metazoa</taxon>
        <taxon>Ecdysozoa</taxon>
        <taxon>Arthropoda</taxon>
        <taxon>Crustacea</taxon>
        <taxon>Multicrustacea</taxon>
        <taxon>Malacostraca</taxon>
        <taxon>Eumalacostraca</taxon>
        <taxon>Eucarida</taxon>
        <taxon>Decapoda</taxon>
        <taxon>Pleocyemata</taxon>
        <taxon>Brachyura</taxon>
        <taxon>Eubrachyura</taxon>
        <taxon>Portunoidea</taxon>
        <taxon>Portunidae</taxon>
        <taxon>Portuninae</taxon>
        <taxon>Scylla</taxon>
    </lineage>
</organism>
<evidence type="ECO:0000256" key="3">
    <source>
        <dbReference type="ARBA" id="ARBA00023157"/>
    </source>
</evidence>
<sequence>MKSSHRNTRDGGGSSTQGYATSHSSPGGHSTVHSPIAWGATGLVWAGRLPSSGRSSRYSTRKRGRKFILVDLQVGASESRDPLGMSASSCQPHDALLHMAGTSCTAAVVTAVLSYWLESGAPRNRLYKSEHHARHLSVCTVTRLVSLSVSVGVPLTDSVASTPRLSQRIVTQHVLRGAPRSCPDPGKNNTHRAVSVAEAALTHQLSSVPSPRAGCGMRCRDWTPAMEAVAMVVTVVAALVAAAAGQSSLENEFGCHCMEYWTCITSGGQPYSYCGLSASSVCCFVPLNASPIGILPLRRRDKSCGTKGAAGRREGHAEMSEWPWHAAILEQPQDLYVCGASLLHESWVLTAAHCVDDYLESEGRLEEVLKVRLGEFDVSTTAEPLKHEEFPVTRVVIHPQFDNSTLVNDIALLQLQRAARRKANIDAVCMPKKDDFKEGSTARCYVTGWGRRDEASDHSVVLKEINVPLWSNPSCQNALREQFGPAYSLPSTALCAGAEGRDACDGDGGGPLVCEKDHHWYQVGVVSFGIGCGRRNVPGVYTRVQAFEQWIKATVGVHHHP</sequence>
<feature type="compositionally biased region" description="Polar residues" evidence="5">
    <location>
        <begin position="16"/>
        <end position="33"/>
    </location>
</feature>
<dbReference type="AlphaFoldDB" id="A0AAW0UR46"/>
<dbReference type="InterPro" id="IPR043504">
    <property type="entry name" value="Peptidase_S1_PA_chymotrypsin"/>
</dbReference>
<dbReference type="InterPro" id="IPR018114">
    <property type="entry name" value="TRYPSIN_HIS"/>
</dbReference>
<dbReference type="PROSITE" id="PS00134">
    <property type="entry name" value="TRYPSIN_HIS"/>
    <property type="match status" value="1"/>
</dbReference>
<dbReference type="InterPro" id="IPR009003">
    <property type="entry name" value="Peptidase_S1_PA"/>
</dbReference>
<feature type="domain" description="Peptidase S1" evidence="7">
    <location>
        <begin position="309"/>
        <end position="556"/>
    </location>
</feature>
<dbReference type="InterPro" id="IPR001314">
    <property type="entry name" value="Peptidase_S1A"/>
</dbReference>
<dbReference type="Pfam" id="PF00089">
    <property type="entry name" value="Trypsin"/>
    <property type="match status" value="1"/>
</dbReference>
<gene>
    <name evidence="8" type="ORF">O3P69_001006</name>
</gene>
<keyword evidence="6" id="KW-1133">Transmembrane helix</keyword>
<keyword evidence="2" id="KW-0964">Secreted</keyword>
<comment type="similarity">
    <text evidence="4">Belongs to the peptidase S1 family. CLIP subfamily.</text>
</comment>
<feature type="region of interest" description="Disordered" evidence="5">
    <location>
        <begin position="1"/>
        <end position="33"/>
    </location>
</feature>
<evidence type="ECO:0000256" key="1">
    <source>
        <dbReference type="ARBA" id="ARBA00004613"/>
    </source>
</evidence>
<dbReference type="GO" id="GO:0005576">
    <property type="term" value="C:extracellular region"/>
    <property type="evidence" value="ECO:0007669"/>
    <property type="project" value="UniProtKB-SubCell"/>
</dbReference>
<evidence type="ECO:0000256" key="6">
    <source>
        <dbReference type="SAM" id="Phobius"/>
    </source>
</evidence>
<evidence type="ECO:0000256" key="5">
    <source>
        <dbReference type="SAM" id="MobiDB-lite"/>
    </source>
</evidence>
<dbReference type="PRINTS" id="PR00722">
    <property type="entry name" value="CHYMOTRYPSIN"/>
</dbReference>
<keyword evidence="9" id="KW-1185">Reference proteome</keyword>
<evidence type="ECO:0000313" key="8">
    <source>
        <dbReference type="EMBL" id="KAK8401481.1"/>
    </source>
</evidence>
<dbReference type="InterPro" id="IPR001254">
    <property type="entry name" value="Trypsin_dom"/>
</dbReference>
<evidence type="ECO:0000256" key="4">
    <source>
        <dbReference type="ARBA" id="ARBA00024195"/>
    </source>
</evidence>
<dbReference type="PANTHER" id="PTHR24256">
    <property type="entry name" value="TRYPTASE-RELATED"/>
    <property type="match status" value="1"/>
</dbReference>
<comment type="caution">
    <text evidence="8">The sequence shown here is derived from an EMBL/GenBank/DDBJ whole genome shotgun (WGS) entry which is preliminary data.</text>
</comment>
<comment type="subcellular location">
    <subcellularLocation>
        <location evidence="1">Secreted</location>
    </subcellularLocation>
</comment>
<evidence type="ECO:0000313" key="9">
    <source>
        <dbReference type="Proteomes" id="UP001487740"/>
    </source>
</evidence>
<keyword evidence="6" id="KW-0472">Membrane</keyword>
<feature type="transmembrane region" description="Helical" evidence="6">
    <location>
        <begin position="95"/>
        <end position="117"/>
    </location>
</feature>